<evidence type="ECO:0000313" key="5">
    <source>
        <dbReference type="Proteomes" id="UP000078340"/>
    </source>
</evidence>
<dbReference type="InterPro" id="IPR025509">
    <property type="entry name" value="DUF4396"/>
</dbReference>
<dbReference type="Pfam" id="PF14342">
    <property type="entry name" value="DUF4396"/>
    <property type="match status" value="1"/>
</dbReference>
<organism evidence="4 5">
    <name type="scientific">Purpureocillium lilacinum</name>
    <name type="common">Paecilomyces lilacinus</name>
    <dbReference type="NCBI Taxonomy" id="33203"/>
    <lineage>
        <taxon>Eukaryota</taxon>
        <taxon>Fungi</taxon>
        <taxon>Dikarya</taxon>
        <taxon>Ascomycota</taxon>
        <taxon>Pezizomycotina</taxon>
        <taxon>Sordariomycetes</taxon>
        <taxon>Hypocreomycetidae</taxon>
        <taxon>Hypocreales</taxon>
        <taxon>Ophiocordycipitaceae</taxon>
        <taxon>Purpureocillium</taxon>
    </lineage>
</organism>
<gene>
    <name evidence="3" type="ORF">VFPBJ_02164</name>
    <name evidence="4" type="ORF">VFPFJ_04337</name>
</gene>
<accession>A0A179HKI7</accession>
<keyword evidence="1" id="KW-0812">Transmembrane</keyword>
<name>A0A179HKI7_PURLI</name>
<evidence type="ECO:0000256" key="1">
    <source>
        <dbReference type="SAM" id="Phobius"/>
    </source>
</evidence>
<dbReference type="EMBL" id="LSBH01000002">
    <property type="protein sequence ID" value="OAQ83396.1"/>
    <property type="molecule type" value="Genomic_DNA"/>
</dbReference>
<evidence type="ECO:0000313" key="3">
    <source>
        <dbReference type="EMBL" id="OAQ83396.1"/>
    </source>
</evidence>
<dbReference type="AlphaFoldDB" id="A0A179HKI7"/>
<keyword evidence="1" id="KW-1133">Transmembrane helix</keyword>
<keyword evidence="1" id="KW-0472">Membrane</keyword>
<dbReference type="OMA" id="MWFLQAY"/>
<sequence>MASSFASPRTCARHVGALQSLGRARLQSRIVRHSFVQGRLACSKTPGPPCHDASRPGGAQQSSTASIASAAFWTSNATWRRATVNTFRCLVGCTAGDFSAMWFLQSSYPELGMEWVMAISSSSSHRLVSGLSTSMMLETVLLRLGRDRLSWKLAARTAAGMSLISMITMEAAENAVEYYLTGGQVSLDSPAFWVAGIVAMAAGFLAPLPYNYARLRRYGKGCH</sequence>
<dbReference type="Proteomes" id="UP000078240">
    <property type="component" value="Unassembled WGS sequence"/>
</dbReference>
<comment type="caution">
    <text evidence="4">The sequence shown here is derived from an EMBL/GenBank/DDBJ whole genome shotgun (WGS) entry which is preliminary data.</text>
</comment>
<evidence type="ECO:0000259" key="2">
    <source>
        <dbReference type="Pfam" id="PF14342"/>
    </source>
</evidence>
<feature type="domain" description="DUF4396" evidence="2">
    <location>
        <begin position="78"/>
        <end position="220"/>
    </location>
</feature>
<dbReference type="EMBL" id="LSBI01000004">
    <property type="protein sequence ID" value="OAQ90178.1"/>
    <property type="molecule type" value="Genomic_DNA"/>
</dbReference>
<dbReference type="STRING" id="33203.A0A179HKI7"/>
<protein>
    <recommendedName>
        <fullName evidence="2">DUF4396 domain-containing protein</fullName>
    </recommendedName>
</protein>
<dbReference type="Proteomes" id="UP000078340">
    <property type="component" value="Unassembled WGS sequence"/>
</dbReference>
<evidence type="ECO:0000313" key="4">
    <source>
        <dbReference type="EMBL" id="OAQ90178.1"/>
    </source>
</evidence>
<reference evidence="4 5" key="1">
    <citation type="submission" date="2016-02" db="EMBL/GenBank/DDBJ databases">
        <title>Biosynthesis of antibiotic leucinostatins and their inhibition on Phytophthora in bio-control Purpureocillium lilacinum.</title>
        <authorList>
            <person name="Wang G."/>
            <person name="Liu Z."/>
            <person name="Lin R."/>
            <person name="Li E."/>
            <person name="Mao Z."/>
            <person name="Ling J."/>
            <person name="Yin W."/>
            <person name="Xie B."/>
        </authorList>
    </citation>
    <scope>NUCLEOTIDE SEQUENCE [LARGE SCALE GENOMIC DNA]</scope>
    <source>
        <strain evidence="3">PLBJ-1</strain>
        <strain evidence="4">PLFJ-1</strain>
    </source>
</reference>
<feature type="transmembrane region" description="Helical" evidence="1">
    <location>
        <begin position="192"/>
        <end position="210"/>
    </location>
</feature>
<proteinExistence type="predicted"/>